<feature type="compositionally biased region" description="Basic and acidic residues" evidence="9">
    <location>
        <begin position="920"/>
        <end position="951"/>
    </location>
</feature>
<evidence type="ECO:0000313" key="12">
    <source>
        <dbReference type="EMBL" id="ORY86750.1"/>
    </source>
</evidence>
<feature type="transmembrane region" description="Helical" evidence="10">
    <location>
        <begin position="473"/>
        <end position="493"/>
    </location>
</feature>
<evidence type="ECO:0000259" key="11">
    <source>
        <dbReference type="PROSITE" id="PS50865"/>
    </source>
</evidence>
<dbReference type="SUPFAM" id="SSF144232">
    <property type="entry name" value="HIT/MYND zinc finger-like"/>
    <property type="match status" value="1"/>
</dbReference>
<dbReference type="AlphaFoldDB" id="A0A1Y2FRX2"/>
<comment type="caution">
    <text evidence="12">The sequence shown here is derived from an EMBL/GenBank/DDBJ whole genome shotgun (WGS) entry which is preliminary data.</text>
</comment>
<feature type="region of interest" description="Disordered" evidence="9">
    <location>
        <begin position="348"/>
        <end position="367"/>
    </location>
</feature>
<gene>
    <name evidence="12" type="ORF">BCR35DRAFT_330630</name>
</gene>
<proteinExistence type="predicted"/>
<dbReference type="SMART" id="SM00694">
    <property type="entry name" value="DysFC"/>
    <property type="match status" value="1"/>
</dbReference>
<dbReference type="GO" id="GO:0005778">
    <property type="term" value="C:peroxisomal membrane"/>
    <property type="evidence" value="ECO:0007669"/>
    <property type="project" value="TreeGrafter"/>
</dbReference>
<evidence type="ECO:0000256" key="2">
    <source>
        <dbReference type="ARBA" id="ARBA00022692"/>
    </source>
</evidence>
<feature type="region of interest" description="Disordered" evidence="9">
    <location>
        <begin position="778"/>
        <end position="838"/>
    </location>
</feature>
<evidence type="ECO:0000256" key="10">
    <source>
        <dbReference type="SAM" id="Phobius"/>
    </source>
</evidence>
<dbReference type="GO" id="GO:0012505">
    <property type="term" value="C:endomembrane system"/>
    <property type="evidence" value="ECO:0007669"/>
    <property type="project" value="UniProtKB-SubCell"/>
</dbReference>
<dbReference type="InterPro" id="IPR010482">
    <property type="entry name" value="TECPR1-like_DysF"/>
</dbReference>
<keyword evidence="3" id="KW-0479">Metal-binding</keyword>
<evidence type="ECO:0000256" key="6">
    <source>
        <dbReference type="ARBA" id="ARBA00022989"/>
    </source>
</evidence>
<dbReference type="EMBL" id="MCGR01000014">
    <property type="protein sequence ID" value="ORY86750.1"/>
    <property type="molecule type" value="Genomic_DNA"/>
</dbReference>
<evidence type="ECO:0000256" key="5">
    <source>
        <dbReference type="ARBA" id="ARBA00022833"/>
    </source>
</evidence>
<dbReference type="PROSITE" id="PS50865">
    <property type="entry name" value="ZF_MYND_2"/>
    <property type="match status" value="1"/>
</dbReference>
<sequence length="972" mass="106257">MTIKISERTLHKHKEFRTRYKHGEGGIEHHPRGFTGRVQHSSLVAHCAATSRSFVFLPTLDGVAPSKNLLEVCKEGVEYASDGKKDESIEVLVILYDEPDTVNDSRVAAFPPALRAFLRSHPLAFRLELLPPVKTKAEAFTVDKSSGTVTLLSCPPGRPSKSAEVSRFDPFFTNAGMLLGLDSITQATLENSEYLYWRQYEGDHESKTLPILPRLTRSRLLSRRAAKGGHTAATMEEIFKLRDLHLGAAARIETNEQGVSPWTFVDATIDSLFAVPPSCIICAKEGSLFKCGGCGWEYYCSSEHQQQDWPCHKSWCKANPKSKTLLTTDLDSLTRREAVKKLVKRFSLGGEQQPPSPSASLPNSPSAPTLDTLWTDPSLRYLAPMAPPTSSTSPTRPSPASALLSSSTPHLEEPTPTDLLLATPPTVLKFLSLSAPIIQALTHADQLLNWQGSFWGSLLVLLGWWTACLFGEFLLRYGLPALVLLYILGSYLSTAASRHPTTKGALPSRRHHHLRPTTTLTPATYTTLLNSSQLLASHIQSFRATVIHPITLQLSFTPAVAGRPTPAYQTAWFAITSYPFYLLLTFLVPMRIIFLVLGSVGILWNAPFFCTLRITLWRSAAVRWVCRLLYGLLSGGRGLKKEWARTKSGVGIPGLLGKAPVVSAEGVEEKPVKVAGGGNGAGEHAEADEGEDVQVQFTVFENQRWWVGLDWTHALLPGERASWTDPALNPANPPSSFLLPPPSIAYTASPTRQDPTSRLKRTTEWKWLDPEWRVMRTPTSSSPLTHLGSVPAVDPRGGANEGSMAKSASVQSLPASLVPHPQNPEADGAPSFPPALGDETLFKDWTVDEEGWQYGDNHFEKMGPKGGLGKYTRRRAWVRRAGLVERCERVSGPEGEKLSLGSSTSGSGLGTVGVGVGLGRGRERSESGGRSKERERGREKSVGEPEKEKDSLRRRKSSNAASAGKKKEGEGS</sequence>
<name>A0A1Y2FRX2_9BASI</name>
<feature type="compositionally biased region" description="Gly residues" evidence="9">
    <location>
        <begin position="907"/>
        <end position="919"/>
    </location>
</feature>
<feature type="domain" description="MYND-type" evidence="11">
    <location>
        <begin position="279"/>
        <end position="316"/>
    </location>
</feature>
<dbReference type="GO" id="GO:0007031">
    <property type="term" value="P:peroxisome organization"/>
    <property type="evidence" value="ECO:0007669"/>
    <property type="project" value="UniProtKB-ARBA"/>
</dbReference>
<keyword evidence="2 10" id="KW-0812">Transmembrane</keyword>
<dbReference type="InterPro" id="IPR002893">
    <property type="entry name" value="Znf_MYND"/>
</dbReference>
<dbReference type="Proteomes" id="UP000193467">
    <property type="component" value="Unassembled WGS sequence"/>
</dbReference>
<evidence type="ECO:0000313" key="13">
    <source>
        <dbReference type="Proteomes" id="UP000193467"/>
    </source>
</evidence>
<accession>A0A1Y2FRX2</accession>
<evidence type="ECO:0000256" key="1">
    <source>
        <dbReference type="ARBA" id="ARBA00004127"/>
    </source>
</evidence>
<feature type="transmembrane region" description="Helical" evidence="10">
    <location>
        <begin position="447"/>
        <end position="467"/>
    </location>
</feature>
<dbReference type="InterPro" id="IPR052646">
    <property type="entry name" value="Peroxisomal_PEX28-32"/>
</dbReference>
<keyword evidence="7 10" id="KW-0472">Membrane</keyword>
<organism evidence="12 13">
    <name type="scientific">Leucosporidium creatinivorum</name>
    <dbReference type="NCBI Taxonomy" id="106004"/>
    <lineage>
        <taxon>Eukaryota</taxon>
        <taxon>Fungi</taxon>
        <taxon>Dikarya</taxon>
        <taxon>Basidiomycota</taxon>
        <taxon>Pucciniomycotina</taxon>
        <taxon>Microbotryomycetes</taxon>
        <taxon>Leucosporidiales</taxon>
        <taxon>Leucosporidium</taxon>
    </lineage>
</organism>
<evidence type="ECO:0000256" key="8">
    <source>
        <dbReference type="PROSITE-ProRule" id="PRU00134"/>
    </source>
</evidence>
<dbReference type="PANTHER" id="PTHR31679">
    <property type="entry name" value="PEROXISOMAL MEMBRANE PROTEIN PEX30-RELATED"/>
    <property type="match status" value="1"/>
</dbReference>
<evidence type="ECO:0000256" key="9">
    <source>
        <dbReference type="SAM" id="MobiDB-lite"/>
    </source>
</evidence>
<dbReference type="OrthoDB" id="5586090at2759"/>
<dbReference type="Gene3D" id="6.10.140.2220">
    <property type="match status" value="1"/>
</dbReference>
<keyword evidence="5" id="KW-0862">Zinc</keyword>
<dbReference type="PROSITE" id="PS01360">
    <property type="entry name" value="ZF_MYND_1"/>
    <property type="match status" value="1"/>
</dbReference>
<dbReference type="InterPro" id="IPR006614">
    <property type="entry name" value="Peroxin/Ferlin"/>
</dbReference>
<reference evidence="12 13" key="1">
    <citation type="submission" date="2016-07" db="EMBL/GenBank/DDBJ databases">
        <title>Pervasive Adenine N6-methylation of Active Genes in Fungi.</title>
        <authorList>
            <consortium name="DOE Joint Genome Institute"/>
            <person name="Mondo S.J."/>
            <person name="Dannebaum R.O."/>
            <person name="Kuo R.C."/>
            <person name="Labutti K."/>
            <person name="Haridas S."/>
            <person name="Kuo A."/>
            <person name="Salamov A."/>
            <person name="Ahrendt S.R."/>
            <person name="Lipzen A."/>
            <person name="Sullivan W."/>
            <person name="Andreopoulos W.B."/>
            <person name="Clum A."/>
            <person name="Lindquist E."/>
            <person name="Daum C."/>
            <person name="Ramamoorthy G.K."/>
            <person name="Gryganskyi A."/>
            <person name="Culley D."/>
            <person name="Magnuson J.K."/>
            <person name="James T.Y."/>
            <person name="O'Malley M.A."/>
            <person name="Stajich J.E."/>
            <person name="Spatafora J.W."/>
            <person name="Visel A."/>
            <person name="Grigoriev I.V."/>
        </authorList>
    </citation>
    <scope>NUCLEOTIDE SEQUENCE [LARGE SCALE GENOMIC DNA]</scope>
    <source>
        <strain evidence="12 13">62-1032</strain>
    </source>
</reference>
<protein>
    <submittedName>
        <fullName evidence="12">Integral peroxisomal membrane peroxin-domain-containing protein</fullName>
    </submittedName>
</protein>
<dbReference type="STRING" id="106004.A0A1Y2FRX2"/>
<dbReference type="GO" id="GO:0008270">
    <property type="term" value="F:zinc ion binding"/>
    <property type="evidence" value="ECO:0007669"/>
    <property type="project" value="UniProtKB-KW"/>
</dbReference>
<feature type="region of interest" description="Disordered" evidence="9">
    <location>
        <begin position="889"/>
        <end position="972"/>
    </location>
</feature>
<evidence type="ECO:0000256" key="7">
    <source>
        <dbReference type="ARBA" id="ARBA00023136"/>
    </source>
</evidence>
<evidence type="ECO:0000256" key="4">
    <source>
        <dbReference type="ARBA" id="ARBA00022771"/>
    </source>
</evidence>
<dbReference type="SMART" id="SM00693">
    <property type="entry name" value="DysFN"/>
    <property type="match status" value="1"/>
</dbReference>
<keyword evidence="4 8" id="KW-0863">Zinc-finger</keyword>
<keyword evidence="13" id="KW-1185">Reference proteome</keyword>
<dbReference type="Pfam" id="PF01753">
    <property type="entry name" value="zf-MYND"/>
    <property type="match status" value="1"/>
</dbReference>
<dbReference type="InParanoid" id="A0A1Y2FRX2"/>
<dbReference type="PANTHER" id="PTHR31679:SF2">
    <property type="entry name" value="PEROXISOMAL MEMBRANE PROTEIN PEX30-RELATED"/>
    <property type="match status" value="1"/>
</dbReference>
<keyword evidence="6 10" id="KW-1133">Transmembrane helix</keyword>
<comment type="subcellular location">
    <subcellularLocation>
        <location evidence="1">Endomembrane system</location>
        <topology evidence="1">Multi-pass membrane protein</topology>
    </subcellularLocation>
</comment>
<feature type="region of interest" description="Disordered" evidence="9">
    <location>
        <begin position="385"/>
        <end position="418"/>
    </location>
</feature>
<evidence type="ECO:0000256" key="3">
    <source>
        <dbReference type="ARBA" id="ARBA00022723"/>
    </source>
</evidence>
<dbReference type="Pfam" id="PF06398">
    <property type="entry name" value="Pex24p"/>
    <property type="match status" value="1"/>
</dbReference>
<feature type="compositionally biased region" description="Low complexity" evidence="9">
    <location>
        <begin position="358"/>
        <end position="367"/>
    </location>
</feature>